<organism evidence="1 2">
    <name type="scientific">Lindgomyces ingoldianus</name>
    <dbReference type="NCBI Taxonomy" id="673940"/>
    <lineage>
        <taxon>Eukaryota</taxon>
        <taxon>Fungi</taxon>
        <taxon>Dikarya</taxon>
        <taxon>Ascomycota</taxon>
        <taxon>Pezizomycotina</taxon>
        <taxon>Dothideomycetes</taxon>
        <taxon>Pleosporomycetidae</taxon>
        <taxon>Pleosporales</taxon>
        <taxon>Lindgomycetaceae</taxon>
        <taxon>Lindgomyces</taxon>
    </lineage>
</organism>
<reference evidence="1" key="1">
    <citation type="journal article" date="2020" name="Stud. Mycol.">
        <title>101 Dothideomycetes genomes: a test case for predicting lifestyles and emergence of pathogens.</title>
        <authorList>
            <person name="Haridas S."/>
            <person name="Albert R."/>
            <person name="Binder M."/>
            <person name="Bloem J."/>
            <person name="Labutti K."/>
            <person name="Salamov A."/>
            <person name="Andreopoulos B."/>
            <person name="Baker S."/>
            <person name="Barry K."/>
            <person name="Bills G."/>
            <person name="Bluhm B."/>
            <person name="Cannon C."/>
            <person name="Castanera R."/>
            <person name="Culley D."/>
            <person name="Daum C."/>
            <person name="Ezra D."/>
            <person name="Gonzalez J."/>
            <person name="Henrissat B."/>
            <person name="Kuo A."/>
            <person name="Liang C."/>
            <person name="Lipzen A."/>
            <person name="Lutzoni F."/>
            <person name="Magnuson J."/>
            <person name="Mondo S."/>
            <person name="Nolan M."/>
            <person name="Ohm R."/>
            <person name="Pangilinan J."/>
            <person name="Park H.-J."/>
            <person name="Ramirez L."/>
            <person name="Alfaro M."/>
            <person name="Sun H."/>
            <person name="Tritt A."/>
            <person name="Yoshinaga Y."/>
            <person name="Zwiers L.-H."/>
            <person name="Turgeon B."/>
            <person name="Goodwin S."/>
            <person name="Spatafora J."/>
            <person name="Crous P."/>
            <person name="Grigoriev I."/>
        </authorList>
    </citation>
    <scope>NUCLEOTIDE SEQUENCE</scope>
    <source>
        <strain evidence="1">ATCC 200398</strain>
    </source>
</reference>
<comment type="caution">
    <text evidence="1">The sequence shown here is derived from an EMBL/GenBank/DDBJ whole genome shotgun (WGS) entry which is preliminary data.</text>
</comment>
<protein>
    <submittedName>
        <fullName evidence="1">Uncharacterized protein</fullName>
    </submittedName>
</protein>
<keyword evidence="2" id="KW-1185">Reference proteome</keyword>
<sequence length="293" mass="33114">MAWSLIVRISKVIWDIFSRILLVATDMAIWVGTLPYYRFYRHNTIEPLKKISTLACQPLNSRKVLKEISRWRARKLTELQFISIACAIVAAAVIGAFSWNTVVDAYWLAHALWHGSLVLSILGILLAAQQIAILYALGPLPRVTKPDQADAAIQRYSPLLLSKASKQIFQVESQSKKSVQPRKKMVFIWQCPMMLMSYSVTAFLAGLTILVCTPLIRRDEWNSGCNIAVMYLTISAISSAAFLFCSFWIFHYVDLEFATSDEEDEEEDCPDPDFIASRMILEAPVDHASIQTS</sequence>
<name>A0ACB6QXR5_9PLEO</name>
<accession>A0ACB6QXR5</accession>
<evidence type="ECO:0000313" key="1">
    <source>
        <dbReference type="EMBL" id="KAF2471779.1"/>
    </source>
</evidence>
<dbReference type="Proteomes" id="UP000799755">
    <property type="component" value="Unassembled WGS sequence"/>
</dbReference>
<dbReference type="EMBL" id="MU003504">
    <property type="protein sequence ID" value="KAF2471779.1"/>
    <property type="molecule type" value="Genomic_DNA"/>
</dbReference>
<evidence type="ECO:0000313" key="2">
    <source>
        <dbReference type="Proteomes" id="UP000799755"/>
    </source>
</evidence>
<gene>
    <name evidence="1" type="ORF">BDR25DRAFT_285382</name>
</gene>
<proteinExistence type="predicted"/>